<evidence type="ECO:0000256" key="2">
    <source>
        <dbReference type="SAM" id="SignalP"/>
    </source>
</evidence>
<feature type="region of interest" description="Disordered" evidence="1">
    <location>
        <begin position="196"/>
        <end position="229"/>
    </location>
</feature>
<dbReference type="Proteomes" id="UP001320420">
    <property type="component" value="Unassembled WGS sequence"/>
</dbReference>
<name>A0AAN9UY10_9PEZI</name>
<feature type="signal peptide" evidence="2">
    <location>
        <begin position="1"/>
        <end position="20"/>
    </location>
</feature>
<reference evidence="3 4" key="1">
    <citation type="submission" date="2024-02" db="EMBL/GenBank/DDBJ databases">
        <title>De novo assembly and annotation of 12 fungi associated with fruit tree decline syndrome in Ontario, Canada.</title>
        <authorList>
            <person name="Sulman M."/>
            <person name="Ellouze W."/>
            <person name="Ilyukhin E."/>
        </authorList>
    </citation>
    <scope>NUCLEOTIDE SEQUENCE [LARGE SCALE GENOMIC DNA]</scope>
    <source>
        <strain evidence="3 4">M11/M66-122</strain>
    </source>
</reference>
<sequence>MVLVAHLGALCALLSLQVRGAPYNWRSKNHQEGSQERLGSLYKQTLYIEKRGNPIDHHPLPASLPARLQVTPRDDDGAGGGTGPAIIVSLATSAATAAAPFNYNSSSSSSSSSSASASANLLGSSRIGIPSASALRFSISTATAAITNTTPTYQNTSTTSTCLGQPGVRAGVEQSSQAQQAHTEPITVTAVAADGTAATESPVPTLSPLRPPLPSPSPPTPQENPSTKGCGFFPSPLMTTTTTVTATSTAVRTIFVAATETVTLAAVNAGTTAATPRQTGAELLTGDPLVTTTITALLDRTRTLTTTSMRVVSVLGASSGPYLGADGSGFRNGTVAVAAPPVVTAAAAAATTKAPSLSLSLSPPFFSPCVSGFATVLDTRNTTSTAGLVPSGLIGFVDLHPVVLSSSSSSPPLSSSSPPLFSPF</sequence>
<feature type="region of interest" description="Disordered" evidence="1">
    <location>
        <begin position="151"/>
        <end position="183"/>
    </location>
</feature>
<dbReference type="EMBL" id="JAKJXP020000014">
    <property type="protein sequence ID" value="KAK7755272.1"/>
    <property type="molecule type" value="Genomic_DNA"/>
</dbReference>
<comment type="caution">
    <text evidence="3">The sequence shown here is derived from an EMBL/GenBank/DDBJ whole genome shotgun (WGS) entry which is preliminary data.</text>
</comment>
<keyword evidence="4" id="KW-1185">Reference proteome</keyword>
<dbReference type="AlphaFoldDB" id="A0AAN9UY10"/>
<evidence type="ECO:0000256" key="1">
    <source>
        <dbReference type="SAM" id="MobiDB-lite"/>
    </source>
</evidence>
<protein>
    <submittedName>
        <fullName evidence="3">Uncharacterized protein</fullName>
    </submittedName>
</protein>
<feature type="compositionally biased region" description="Low complexity" evidence="1">
    <location>
        <begin position="196"/>
        <end position="208"/>
    </location>
</feature>
<proteinExistence type="predicted"/>
<evidence type="ECO:0000313" key="3">
    <source>
        <dbReference type="EMBL" id="KAK7755272.1"/>
    </source>
</evidence>
<keyword evidence="2" id="KW-0732">Signal</keyword>
<gene>
    <name evidence="3" type="ORF">SLS62_002777</name>
</gene>
<evidence type="ECO:0000313" key="4">
    <source>
        <dbReference type="Proteomes" id="UP001320420"/>
    </source>
</evidence>
<feature type="compositionally biased region" description="Polar residues" evidence="1">
    <location>
        <begin position="173"/>
        <end position="182"/>
    </location>
</feature>
<feature type="chain" id="PRO_5042961014" evidence="2">
    <location>
        <begin position="21"/>
        <end position="424"/>
    </location>
</feature>
<accession>A0AAN9UY10</accession>
<organism evidence="3 4">
    <name type="scientific">Diatrype stigma</name>
    <dbReference type="NCBI Taxonomy" id="117547"/>
    <lineage>
        <taxon>Eukaryota</taxon>
        <taxon>Fungi</taxon>
        <taxon>Dikarya</taxon>
        <taxon>Ascomycota</taxon>
        <taxon>Pezizomycotina</taxon>
        <taxon>Sordariomycetes</taxon>
        <taxon>Xylariomycetidae</taxon>
        <taxon>Xylariales</taxon>
        <taxon>Diatrypaceae</taxon>
        <taxon>Diatrype</taxon>
    </lineage>
</organism>
<feature type="compositionally biased region" description="Pro residues" evidence="1">
    <location>
        <begin position="209"/>
        <end position="222"/>
    </location>
</feature>
<feature type="compositionally biased region" description="Low complexity" evidence="1">
    <location>
        <begin position="151"/>
        <end position="161"/>
    </location>
</feature>